<dbReference type="EMBL" id="FNAK01000002">
    <property type="protein sequence ID" value="SDD55437.1"/>
    <property type="molecule type" value="Genomic_DNA"/>
</dbReference>
<proteinExistence type="predicted"/>
<feature type="transmembrane region" description="Helical" evidence="1">
    <location>
        <begin position="217"/>
        <end position="237"/>
    </location>
</feature>
<dbReference type="OrthoDB" id="10007856at2"/>
<keyword evidence="1" id="KW-0472">Membrane</keyword>
<evidence type="ECO:0000313" key="3">
    <source>
        <dbReference type="Proteomes" id="UP000183685"/>
    </source>
</evidence>
<keyword evidence="1" id="KW-0812">Transmembrane</keyword>
<organism evidence="2 3">
    <name type="scientific">Kordiimonas lacus</name>
    <dbReference type="NCBI Taxonomy" id="637679"/>
    <lineage>
        <taxon>Bacteria</taxon>
        <taxon>Pseudomonadati</taxon>
        <taxon>Pseudomonadota</taxon>
        <taxon>Alphaproteobacteria</taxon>
        <taxon>Kordiimonadales</taxon>
        <taxon>Kordiimonadaceae</taxon>
        <taxon>Kordiimonas</taxon>
    </lineage>
</organism>
<feature type="transmembrane region" description="Helical" evidence="1">
    <location>
        <begin position="179"/>
        <end position="196"/>
    </location>
</feature>
<keyword evidence="1" id="KW-1133">Transmembrane helix</keyword>
<sequence length="283" mass="30363">MKQIPILAIVKQSLAMPFSRPLEIFKALGLFAAAFLFMSLLIAVAMIVSGDPALFQELGQGGGEPTEATIEGMAELMLGLAPALLLGLAVMLMVAAHVFNFWVRAGAFGVENAKFETFGKALSAAGINALKFFALSLLLGVASFVAFFVLQALGLSVGFAKQMELAMSNDIAAATKAGLMNQIVMTVVTCGIYSWVSANLTQTAVGEDREGLQHPHVMDFGIVLFLLYVIVLVPQVLLSLTGNPLLMTVVYWPMLLFITLAIGVAHGIRYRICMAENEQKVFE</sequence>
<dbReference type="RefSeq" id="WP_068305573.1">
    <property type="nucleotide sequence ID" value="NZ_DAIOMO010000001.1"/>
</dbReference>
<dbReference type="AlphaFoldDB" id="A0A1G6VR14"/>
<protein>
    <recommendedName>
        <fullName evidence="4">Membrane domain of glycerophosphoryl diester phosphodiesterase</fullName>
    </recommendedName>
</protein>
<feature type="transmembrane region" description="Helical" evidence="1">
    <location>
        <begin position="27"/>
        <end position="48"/>
    </location>
</feature>
<accession>A0A1G6VR14</accession>
<evidence type="ECO:0000256" key="1">
    <source>
        <dbReference type="SAM" id="Phobius"/>
    </source>
</evidence>
<dbReference type="STRING" id="637679.GCA_001550055_02523"/>
<evidence type="ECO:0000313" key="2">
    <source>
        <dbReference type="EMBL" id="SDD55437.1"/>
    </source>
</evidence>
<keyword evidence="3" id="KW-1185">Reference proteome</keyword>
<gene>
    <name evidence="2" type="ORF">SAMN04488071_0808</name>
</gene>
<feature type="transmembrane region" description="Helical" evidence="1">
    <location>
        <begin position="83"/>
        <end position="103"/>
    </location>
</feature>
<name>A0A1G6VR14_9PROT</name>
<dbReference type="Proteomes" id="UP000183685">
    <property type="component" value="Unassembled WGS sequence"/>
</dbReference>
<reference evidence="2 3" key="1">
    <citation type="submission" date="2016-10" db="EMBL/GenBank/DDBJ databases">
        <authorList>
            <person name="de Groot N.N."/>
        </authorList>
    </citation>
    <scope>NUCLEOTIDE SEQUENCE [LARGE SCALE GENOMIC DNA]</scope>
    <source>
        <strain evidence="2 3">CGMCC 1.9109</strain>
    </source>
</reference>
<evidence type="ECO:0008006" key="4">
    <source>
        <dbReference type="Google" id="ProtNLM"/>
    </source>
</evidence>
<feature type="transmembrane region" description="Helical" evidence="1">
    <location>
        <begin position="249"/>
        <end position="268"/>
    </location>
</feature>
<feature type="transmembrane region" description="Helical" evidence="1">
    <location>
        <begin position="132"/>
        <end position="159"/>
    </location>
</feature>